<reference evidence="2" key="1">
    <citation type="submission" date="2015-10" db="EMBL/GenBank/DDBJ databases">
        <authorList>
            <person name="Devillers H."/>
        </authorList>
    </citation>
    <scope>NUCLEOTIDE SEQUENCE [LARGE SCALE GENOMIC DNA]</scope>
</reference>
<evidence type="ECO:0000313" key="1">
    <source>
        <dbReference type="EMBL" id="CUS23916.1"/>
    </source>
</evidence>
<dbReference type="EMBL" id="LN890553">
    <property type="protein sequence ID" value="CUS23916.1"/>
    <property type="molecule type" value="Genomic_DNA"/>
</dbReference>
<dbReference type="AlphaFoldDB" id="A0A0P1L301"/>
<keyword evidence="2" id="KW-1185">Reference proteome</keyword>
<protein>
    <submittedName>
        <fullName evidence="1">LAQU0S12e02916g1_1</fullName>
    </submittedName>
</protein>
<proteinExistence type="predicted"/>
<dbReference type="SUPFAM" id="SSF53448">
    <property type="entry name" value="Nucleotide-diphospho-sugar transferases"/>
    <property type="match status" value="1"/>
</dbReference>
<dbReference type="OrthoDB" id="2014201at2759"/>
<dbReference type="InterPro" id="IPR029044">
    <property type="entry name" value="Nucleotide-diphossugar_trans"/>
</dbReference>
<dbReference type="InterPro" id="IPR050587">
    <property type="entry name" value="GNT1/Glycosyltrans_8"/>
</dbReference>
<name>A0A0P1L301_9SACH</name>
<organism evidence="1 2">
    <name type="scientific">Lachancea quebecensis</name>
    <dbReference type="NCBI Taxonomy" id="1654605"/>
    <lineage>
        <taxon>Eukaryota</taxon>
        <taxon>Fungi</taxon>
        <taxon>Dikarya</taxon>
        <taxon>Ascomycota</taxon>
        <taxon>Saccharomycotina</taxon>
        <taxon>Saccharomycetes</taxon>
        <taxon>Saccharomycetales</taxon>
        <taxon>Saccharomycetaceae</taxon>
        <taxon>Lachancea</taxon>
    </lineage>
</organism>
<evidence type="ECO:0000313" key="2">
    <source>
        <dbReference type="Proteomes" id="UP000236544"/>
    </source>
</evidence>
<dbReference type="Proteomes" id="UP000236544">
    <property type="component" value="Unassembled WGS sequence"/>
</dbReference>
<dbReference type="Gene3D" id="3.90.550.10">
    <property type="entry name" value="Spore Coat Polysaccharide Biosynthesis Protein SpsA, Chain A"/>
    <property type="match status" value="1"/>
</dbReference>
<dbReference type="PANTHER" id="PTHR11183">
    <property type="entry name" value="GLYCOGENIN SUBFAMILY MEMBER"/>
    <property type="match status" value="1"/>
</dbReference>
<accession>A0A0P1L301</accession>
<gene>
    <name evidence="1" type="ORF">LAQU0_S12e02916g</name>
</gene>
<sequence length="486" mass="56984">MPFVFKRRLRLLAAVGLIVILISFTAKCVVQFQLNREIEHYRTFFQKHKDNIHDIYDPLNIKQIPYETIESLYKLRKTNDVPKKSPIDWEKYAYINYVTDADYLCTSLLQFKRLKESGTKARLVLLISSNLLDTGNPKYSENKQLLEKFQEVAPTQVLIKEVENIIKPHDYSPWNKSFTKLLVFNQTEYDRVVYLDNDATVYNHMDELFFLPDYVKFAAPLTYWFISEQDLEIANNEVSLAEKQSVKLQRYIDTLATRVKEKRPIYNHLPSLPTSLFMGSKDIAKEIIESTSSASPLFNLRNKNKSAKVRFASNLMVIKPSTETFSAIINTLLPQISKKKEKYDMDLINEGLYDLRKIIYHQFKLFRKLKTEFVPEVLGLPFCSYGLLTGSIRNEFHHTLMANDILGYERVKEKDQVPLKSLVEKSKYIHYSDYPMSKPWAYSSFDHLKCNPQDIEAKSEHIKNEMCGCWNSVYQDYWDSKNFCTV</sequence>